<evidence type="ECO:0000313" key="2">
    <source>
        <dbReference type="EMBL" id="KAK9913694.1"/>
    </source>
</evidence>
<comment type="caution">
    <text evidence="2">The sequence shown here is derived from an EMBL/GenBank/DDBJ whole genome shotgun (WGS) entry which is preliminary data.</text>
</comment>
<sequence length="226" mass="24887">MARKMERRKLGGGGGGGGGYNNMSKFKTSSDAYWMRAQKKNKRVHVDVEEEFDLGLAFTVHGAEGIDPPSRSSIPVSERIYDLVWWIEPGIENWAPISVPGKPNPEWNRIWKQRFGPHVWPGYIHLEVIRRRKDTDPGTSGGIETVLEPGDSGDIEMVVEPGTAGGIATVTHGIATVSRVKIPLPNLNQKKTGRFGLVKSDGSGLIAEGHIHVTMELIKLCPQLFK</sequence>
<feature type="region of interest" description="Disordered" evidence="1">
    <location>
        <begin position="1"/>
        <end position="22"/>
    </location>
</feature>
<feature type="compositionally biased region" description="Gly residues" evidence="1">
    <location>
        <begin position="11"/>
        <end position="20"/>
    </location>
</feature>
<keyword evidence="3" id="KW-1185">Reference proteome</keyword>
<dbReference type="Proteomes" id="UP001457282">
    <property type="component" value="Unassembled WGS sequence"/>
</dbReference>
<protein>
    <submittedName>
        <fullName evidence="2">Uncharacterized protein</fullName>
    </submittedName>
</protein>
<dbReference type="EMBL" id="JBEDUW010000007">
    <property type="protein sequence ID" value="KAK9913694.1"/>
    <property type="molecule type" value="Genomic_DNA"/>
</dbReference>
<accession>A0AAW1W256</accession>
<reference evidence="2 3" key="1">
    <citation type="journal article" date="2023" name="G3 (Bethesda)">
        <title>A chromosome-length genome assembly and annotation of blackberry (Rubus argutus, cv. 'Hillquist').</title>
        <authorList>
            <person name="Bruna T."/>
            <person name="Aryal R."/>
            <person name="Dudchenko O."/>
            <person name="Sargent D.J."/>
            <person name="Mead D."/>
            <person name="Buti M."/>
            <person name="Cavallini A."/>
            <person name="Hytonen T."/>
            <person name="Andres J."/>
            <person name="Pham M."/>
            <person name="Weisz D."/>
            <person name="Mascagni F."/>
            <person name="Usai G."/>
            <person name="Natali L."/>
            <person name="Bassil N."/>
            <person name="Fernandez G.E."/>
            <person name="Lomsadze A."/>
            <person name="Armour M."/>
            <person name="Olukolu B."/>
            <person name="Poorten T."/>
            <person name="Britton C."/>
            <person name="Davik J."/>
            <person name="Ashrafi H."/>
            <person name="Aiden E.L."/>
            <person name="Borodovsky M."/>
            <person name="Worthington M."/>
        </authorList>
    </citation>
    <scope>NUCLEOTIDE SEQUENCE [LARGE SCALE GENOMIC DNA]</scope>
    <source>
        <strain evidence="2">PI 553951</strain>
    </source>
</reference>
<proteinExistence type="predicted"/>
<dbReference type="PANTHER" id="PTHR38365:SF1">
    <property type="entry name" value="C2 DOMAIN-CONTAINING PROTEIN"/>
    <property type="match status" value="1"/>
</dbReference>
<name>A0AAW1W256_RUBAR</name>
<evidence type="ECO:0000313" key="3">
    <source>
        <dbReference type="Proteomes" id="UP001457282"/>
    </source>
</evidence>
<gene>
    <name evidence="2" type="ORF">M0R45_037504</name>
</gene>
<dbReference type="PANTHER" id="PTHR38365">
    <property type="entry name" value="C2 DOMAIN-CONTAINING PROTEIN-RELATED"/>
    <property type="match status" value="1"/>
</dbReference>
<organism evidence="2 3">
    <name type="scientific">Rubus argutus</name>
    <name type="common">Southern blackberry</name>
    <dbReference type="NCBI Taxonomy" id="59490"/>
    <lineage>
        <taxon>Eukaryota</taxon>
        <taxon>Viridiplantae</taxon>
        <taxon>Streptophyta</taxon>
        <taxon>Embryophyta</taxon>
        <taxon>Tracheophyta</taxon>
        <taxon>Spermatophyta</taxon>
        <taxon>Magnoliopsida</taxon>
        <taxon>eudicotyledons</taxon>
        <taxon>Gunneridae</taxon>
        <taxon>Pentapetalae</taxon>
        <taxon>rosids</taxon>
        <taxon>fabids</taxon>
        <taxon>Rosales</taxon>
        <taxon>Rosaceae</taxon>
        <taxon>Rosoideae</taxon>
        <taxon>Rosoideae incertae sedis</taxon>
        <taxon>Rubus</taxon>
    </lineage>
</organism>
<evidence type="ECO:0000256" key="1">
    <source>
        <dbReference type="SAM" id="MobiDB-lite"/>
    </source>
</evidence>
<dbReference type="AlphaFoldDB" id="A0AAW1W256"/>